<accession>A0ACC4DGQ9</accession>
<reference evidence="1" key="1">
    <citation type="submission" date="2024-12" db="EMBL/GenBank/DDBJ databases">
        <title>Comparative genomics and development of molecular markers within Purpureocillium lilacinum and among Purpureocillium species.</title>
        <authorList>
            <person name="Yeh Z.-Y."/>
            <person name="Ni N.-T."/>
            <person name="Lo P.-H."/>
            <person name="Mushyakhwo K."/>
            <person name="Lin C.-F."/>
            <person name="Nai Y.-S."/>
        </authorList>
    </citation>
    <scope>NUCLEOTIDE SEQUENCE</scope>
    <source>
        <strain evidence="1">NCHU-NPUST-175</strain>
    </source>
</reference>
<keyword evidence="2" id="KW-1185">Reference proteome</keyword>
<organism evidence="1 2">
    <name type="scientific">Purpureocillium lilacinum</name>
    <name type="common">Paecilomyces lilacinus</name>
    <dbReference type="NCBI Taxonomy" id="33203"/>
    <lineage>
        <taxon>Eukaryota</taxon>
        <taxon>Fungi</taxon>
        <taxon>Dikarya</taxon>
        <taxon>Ascomycota</taxon>
        <taxon>Pezizomycotina</taxon>
        <taxon>Sordariomycetes</taxon>
        <taxon>Hypocreomycetidae</taxon>
        <taxon>Hypocreales</taxon>
        <taxon>Ophiocordycipitaceae</taxon>
        <taxon>Purpureocillium</taxon>
    </lineage>
</organism>
<gene>
    <name evidence="1" type="ORF">ACCO45_011124</name>
</gene>
<dbReference type="Proteomes" id="UP001638806">
    <property type="component" value="Unassembled WGS sequence"/>
</dbReference>
<evidence type="ECO:0000313" key="1">
    <source>
        <dbReference type="EMBL" id="KAL3955561.1"/>
    </source>
</evidence>
<proteinExistence type="predicted"/>
<sequence length="489" mass="51694">MARSPQDGVGRLCQSPPTLIPEKQARTPPSTVRGRERATTALFACRPKWLLETSTARATPVGNFHTLQGNSPDRVDGTAATSGTASRKLARWPTIPACPAPETPSRAVPPAVVSSKRAAHQSQPRARRYKSRRSARALSCSFIYGGERESRPEKLMSAPGWIGAEGLLQYEVILSVPVGLTRGGGATRSGCAAQGARTTVPNVRAPDRATSSPPAVDAAPQLDVHSAGPPVVGNHSKLEAHSSEIAPVPAGRDETRRPARHRRPAATAPPAGLVPTWDGGRAVLPPTSLAPHHLGEVRSWEREVQKGYRLGPGGSHHTAAKTWERGPSPVGSPRYQQALAPPCACPCTRYQVMHCAHCTLNAATTTTGRTHTTPSRLSSHLSTLSPSRRLSRPKPKTAVSPCAQPSRSSAPRSPPSALSSLFPHSLLVSALRIYEQAPPLPVCAANGCLPVSPGRGLPGRLLDFASSYADGPRTSYDASTHSLLCLIDP</sequence>
<protein>
    <submittedName>
        <fullName evidence="1">Uncharacterized protein</fullName>
    </submittedName>
</protein>
<comment type="caution">
    <text evidence="1">The sequence shown here is derived from an EMBL/GenBank/DDBJ whole genome shotgun (WGS) entry which is preliminary data.</text>
</comment>
<evidence type="ECO:0000313" key="2">
    <source>
        <dbReference type="Proteomes" id="UP001638806"/>
    </source>
</evidence>
<dbReference type="EMBL" id="JBGNUJ010000010">
    <property type="protein sequence ID" value="KAL3955561.1"/>
    <property type="molecule type" value="Genomic_DNA"/>
</dbReference>
<name>A0ACC4DGQ9_PURLI</name>